<proteinExistence type="predicted"/>
<gene>
    <name evidence="1" type="ORF">GCM10009030_28370</name>
</gene>
<name>A0A830GMB9_9EURY</name>
<evidence type="ECO:0000313" key="2">
    <source>
        <dbReference type="Proteomes" id="UP000605784"/>
    </source>
</evidence>
<dbReference type="Gene3D" id="3.30.2310.20">
    <property type="entry name" value="RelE-like"/>
    <property type="match status" value="1"/>
</dbReference>
<dbReference type="AlphaFoldDB" id="A0A830GMB9"/>
<sequence length="93" mass="10358">MMDRDASADDEWTWKFTTRAADQFDSLDPRVQDRIVSKLDAIVASEWREPDDCLEPPTGGPFSKLRVGPYRPARTLGWGGSMSRISAAQILGS</sequence>
<evidence type="ECO:0008006" key="3">
    <source>
        <dbReference type="Google" id="ProtNLM"/>
    </source>
</evidence>
<dbReference type="Proteomes" id="UP000605784">
    <property type="component" value="Unassembled WGS sequence"/>
</dbReference>
<reference evidence="1" key="2">
    <citation type="submission" date="2020-09" db="EMBL/GenBank/DDBJ databases">
        <authorList>
            <person name="Sun Q."/>
            <person name="Ohkuma M."/>
        </authorList>
    </citation>
    <scope>NUCLEOTIDE SEQUENCE</scope>
    <source>
        <strain evidence="1">JCM 17820</strain>
    </source>
</reference>
<evidence type="ECO:0000313" key="1">
    <source>
        <dbReference type="EMBL" id="GGN98233.1"/>
    </source>
</evidence>
<keyword evidence="2" id="KW-1185">Reference proteome</keyword>
<organism evidence="1 2">
    <name type="scientific">Haloarcula pellucida</name>
    <dbReference type="NCBI Taxonomy" id="1427151"/>
    <lineage>
        <taxon>Archaea</taxon>
        <taxon>Methanobacteriati</taxon>
        <taxon>Methanobacteriota</taxon>
        <taxon>Stenosarchaea group</taxon>
        <taxon>Halobacteria</taxon>
        <taxon>Halobacteriales</taxon>
        <taxon>Haloarculaceae</taxon>
        <taxon>Haloarcula</taxon>
    </lineage>
</organism>
<dbReference type="EMBL" id="BMOU01000005">
    <property type="protein sequence ID" value="GGN98233.1"/>
    <property type="molecule type" value="Genomic_DNA"/>
</dbReference>
<reference evidence="1" key="1">
    <citation type="journal article" date="2014" name="Int. J. Syst. Evol. Microbiol.">
        <title>Complete genome sequence of Corynebacterium casei LMG S-19264T (=DSM 44701T), isolated from a smear-ripened cheese.</title>
        <authorList>
            <consortium name="US DOE Joint Genome Institute (JGI-PGF)"/>
            <person name="Walter F."/>
            <person name="Albersmeier A."/>
            <person name="Kalinowski J."/>
            <person name="Ruckert C."/>
        </authorList>
    </citation>
    <scope>NUCLEOTIDE SEQUENCE</scope>
    <source>
        <strain evidence="1">JCM 17820</strain>
    </source>
</reference>
<dbReference type="SUPFAM" id="SSF143011">
    <property type="entry name" value="RelE-like"/>
    <property type="match status" value="1"/>
</dbReference>
<dbReference type="InterPro" id="IPR035093">
    <property type="entry name" value="RelE/ParE_toxin_dom_sf"/>
</dbReference>
<protein>
    <recommendedName>
        <fullName evidence="3">Type II toxin-antitoxin system RelE/ParE family toxin</fullName>
    </recommendedName>
</protein>
<accession>A0A830GMB9</accession>
<comment type="caution">
    <text evidence="1">The sequence shown here is derived from an EMBL/GenBank/DDBJ whole genome shotgun (WGS) entry which is preliminary data.</text>
</comment>